<feature type="domain" description="NADP-dependent oxidoreductase" evidence="4">
    <location>
        <begin position="15"/>
        <end position="314"/>
    </location>
</feature>
<keyword evidence="2" id="KW-0521">NADP</keyword>
<dbReference type="InterPro" id="IPR023210">
    <property type="entry name" value="NADP_OxRdtase_dom"/>
</dbReference>
<dbReference type="RefSeq" id="WP_018793066.1">
    <property type="nucleotide sequence ID" value="NZ_BOQM01000022.1"/>
</dbReference>
<evidence type="ECO:0000256" key="2">
    <source>
        <dbReference type="ARBA" id="ARBA00022857"/>
    </source>
</evidence>
<dbReference type="PRINTS" id="PR00069">
    <property type="entry name" value="ALDKETRDTASE"/>
</dbReference>
<sequence length="332" mass="36569">MEFRHLGRSGLMVSEISYGNWLTHGSQVEEESAFACVRAALDAGITTFDTADAYASTRAEDVLGRALQNERRAGVELFTKVFFPTGPGHNDRGLSRKHIMESIDGSLRRLRTDYVDLYQAHRYDHSTPIEETMEAFADVVRSGKALYIGVSEWTATQLRQAHQLARELRIPLISNQPQYSMLWRVIEAEVIPASEELGVGQIVWSPMAQGVLSGKYRPGHPPPTGSRATDEKSGANFIATWLTDDVLTRVQQLKPLAEQAGLSLAQLAIAWVLQNPNVSSAIVGASRPEQVNDNVKAAGVRLDADLLKAIDDVVESVVERDPARTESPARRP</sequence>
<dbReference type="GeneID" id="93772084"/>
<gene>
    <name evidence="6" type="ORF">FB564_2859</name>
    <name evidence="5" type="ORF">Sar04_30000</name>
</gene>
<dbReference type="GO" id="GO:0005829">
    <property type="term" value="C:cytosol"/>
    <property type="evidence" value="ECO:0007669"/>
    <property type="project" value="UniProtKB-ARBA"/>
</dbReference>
<proteinExistence type="inferred from homology"/>
<reference evidence="5 8" key="2">
    <citation type="submission" date="2021-03" db="EMBL/GenBank/DDBJ databases">
        <title>Whole genome shotgun sequence of Salinispora arenicola NBRC 105043.</title>
        <authorList>
            <person name="Komaki H."/>
            <person name="Tamura T."/>
        </authorList>
    </citation>
    <scope>NUCLEOTIDE SEQUENCE [LARGE SCALE GENOMIC DNA]</scope>
    <source>
        <strain evidence="5 8">NBRC 105043</strain>
    </source>
</reference>
<dbReference type="InterPro" id="IPR036812">
    <property type="entry name" value="NAD(P)_OxRdtase_dom_sf"/>
</dbReference>
<dbReference type="EMBL" id="VFOL01000001">
    <property type="protein sequence ID" value="TQL37690.1"/>
    <property type="molecule type" value="Genomic_DNA"/>
</dbReference>
<dbReference type="InterPro" id="IPR005399">
    <property type="entry name" value="K_chnl_volt-dep_bsu_KCNAB-rel"/>
</dbReference>
<dbReference type="Pfam" id="PF00248">
    <property type="entry name" value="Aldo_ket_red"/>
    <property type="match status" value="1"/>
</dbReference>
<dbReference type="Proteomes" id="UP000315983">
    <property type="component" value="Unassembled WGS sequence"/>
</dbReference>
<evidence type="ECO:0000259" key="4">
    <source>
        <dbReference type="Pfam" id="PF00248"/>
    </source>
</evidence>
<protein>
    <submittedName>
        <fullName evidence="5">Aldo/keto reductase</fullName>
    </submittedName>
    <submittedName>
        <fullName evidence="6">Aryl-alcohol dehydrogenase-like predicted oxidoreductase</fullName>
    </submittedName>
</protein>
<dbReference type="GO" id="GO:0016491">
    <property type="term" value="F:oxidoreductase activity"/>
    <property type="evidence" value="ECO:0007669"/>
    <property type="project" value="UniProtKB-KW"/>
</dbReference>
<accession>A0A542XPG1</accession>
<reference evidence="6 7" key="1">
    <citation type="submission" date="2019-06" db="EMBL/GenBank/DDBJ databases">
        <title>Sequencing the genomes of 1000 actinobacteria strains.</title>
        <authorList>
            <person name="Klenk H.-P."/>
        </authorList>
    </citation>
    <scope>NUCLEOTIDE SEQUENCE [LARGE SCALE GENOMIC DNA]</scope>
    <source>
        <strain evidence="6 7">DSM 44819</strain>
    </source>
</reference>
<evidence type="ECO:0000256" key="3">
    <source>
        <dbReference type="ARBA" id="ARBA00023002"/>
    </source>
</evidence>
<evidence type="ECO:0000256" key="1">
    <source>
        <dbReference type="ARBA" id="ARBA00006515"/>
    </source>
</evidence>
<dbReference type="FunFam" id="3.20.20.100:FF:000004">
    <property type="entry name" value="Oxidoreductase, aldo/keto reductase"/>
    <property type="match status" value="1"/>
</dbReference>
<keyword evidence="8" id="KW-1185">Reference proteome</keyword>
<dbReference type="AlphaFoldDB" id="A0A542XPG1"/>
<comment type="caution">
    <text evidence="6">The sequence shown here is derived from an EMBL/GenBank/DDBJ whole genome shotgun (WGS) entry which is preliminary data.</text>
</comment>
<dbReference type="Gene3D" id="3.20.20.100">
    <property type="entry name" value="NADP-dependent oxidoreductase domain"/>
    <property type="match status" value="1"/>
</dbReference>
<evidence type="ECO:0000313" key="8">
    <source>
        <dbReference type="Proteomes" id="UP000677457"/>
    </source>
</evidence>
<keyword evidence="3" id="KW-0560">Oxidoreductase</keyword>
<dbReference type="CDD" id="cd19074">
    <property type="entry name" value="Aldo_ket_red_shaker-like"/>
    <property type="match status" value="1"/>
</dbReference>
<evidence type="ECO:0000313" key="5">
    <source>
        <dbReference type="EMBL" id="GIM86264.1"/>
    </source>
</evidence>
<dbReference type="InterPro" id="IPR020471">
    <property type="entry name" value="AKR"/>
</dbReference>
<name>A0A542XPG1_SALAC</name>
<dbReference type="PANTHER" id="PTHR43150">
    <property type="entry name" value="HYPERKINETIC, ISOFORM M"/>
    <property type="match status" value="1"/>
</dbReference>
<dbReference type="SUPFAM" id="SSF51430">
    <property type="entry name" value="NAD(P)-linked oxidoreductase"/>
    <property type="match status" value="1"/>
</dbReference>
<organism evidence="6 7">
    <name type="scientific">Salinispora arenicola</name>
    <dbReference type="NCBI Taxonomy" id="168697"/>
    <lineage>
        <taxon>Bacteria</taxon>
        <taxon>Bacillati</taxon>
        <taxon>Actinomycetota</taxon>
        <taxon>Actinomycetes</taxon>
        <taxon>Micromonosporales</taxon>
        <taxon>Micromonosporaceae</taxon>
        <taxon>Salinispora</taxon>
    </lineage>
</organism>
<evidence type="ECO:0000313" key="7">
    <source>
        <dbReference type="Proteomes" id="UP000315983"/>
    </source>
</evidence>
<dbReference type="EMBL" id="BOQM01000022">
    <property type="protein sequence ID" value="GIM86264.1"/>
    <property type="molecule type" value="Genomic_DNA"/>
</dbReference>
<dbReference type="Proteomes" id="UP000677457">
    <property type="component" value="Unassembled WGS sequence"/>
</dbReference>
<comment type="similarity">
    <text evidence="1">Belongs to the shaker potassium channel beta subunit family.</text>
</comment>
<evidence type="ECO:0000313" key="6">
    <source>
        <dbReference type="EMBL" id="TQL37690.1"/>
    </source>
</evidence>
<dbReference type="PANTHER" id="PTHR43150:SF2">
    <property type="entry name" value="HYPERKINETIC, ISOFORM M"/>
    <property type="match status" value="1"/>
</dbReference>